<evidence type="ECO:0000313" key="3">
    <source>
        <dbReference type="EMBL" id="PWK32722.1"/>
    </source>
</evidence>
<dbReference type="SUPFAM" id="SSF53474">
    <property type="entry name" value="alpha/beta-Hydrolases"/>
    <property type="match status" value="1"/>
</dbReference>
<sequence>MTGNLYARGSVLALGLIAAAAMSACGGNRWATSSTVATSAPDWLHVVRRDAYDGITDDLVTGGLGMAGVSAAATPYRDPAGPTNAPTYAELRRAVIKRPPSSINGFGRLFGPNVDPATGRISGTGQVAGDEVLAYADDGSGTQMAGLLLQVPRSFDPQHACIVAIATPGSQNVLSDMLRAGYWGFTHGCAVVWADKALGAGVHDIDAGRGVGIDGQLVTRGGRLSQRDDAALRAYAAAHPHRLAYKWADAGWTQEADWGPSVLRAVEFALFELGGRSWPSGATVTRANTRIIATGFSNGGGAVLKAAEQDTRHLLDGVVAMSPQILPRSDSRIVVTQGSTPRNAARTIFDKLTFTNLYNACAALALPDTPGASGLTYAANRCASLADAGLLKGKTTSEQAREALDKLHAYGMQTEADAQIAGGAMAEQSTLGQASQYGRFTAVDALCGLSFAAVDASGRPRKPTANEAAQWYVTQAGGTPDGSIVTVINDADPAGARKSSMSTSASTGRQDYNFDAAMCLRELSVGTSANAKRVQAGLQSVLATGDVGNLPTLIVHGRADPVEPPDFTSRAYLGLHSLVSGDGANLRYVEVTRATHGEPGATARGMVPLTPYQLRALEAMWAHLASGAPLPPSQVVRTSAPSGVAGGKPQVEAVDLPAIAATPAAGDRIVVARGVVKVPE</sequence>
<gene>
    <name evidence="3" type="ORF">C7419_106141</name>
</gene>
<organism evidence="3 4">
    <name type="scientific">Cupriavidus plantarum</name>
    <dbReference type="NCBI Taxonomy" id="942865"/>
    <lineage>
        <taxon>Bacteria</taxon>
        <taxon>Pseudomonadati</taxon>
        <taxon>Pseudomonadota</taxon>
        <taxon>Betaproteobacteria</taxon>
        <taxon>Burkholderiales</taxon>
        <taxon>Burkholderiaceae</taxon>
        <taxon>Cupriavidus</taxon>
    </lineage>
</organism>
<accession>A0A316ELK5</accession>
<dbReference type="RefSeq" id="WP_109585007.1">
    <property type="nucleotide sequence ID" value="NZ_QGGT01000006.1"/>
</dbReference>
<dbReference type="GO" id="GO:0005615">
    <property type="term" value="C:extracellular space"/>
    <property type="evidence" value="ECO:0007669"/>
    <property type="project" value="InterPro"/>
</dbReference>
<name>A0A316ELK5_9BURK</name>
<reference evidence="3 4" key="1">
    <citation type="submission" date="2018-05" db="EMBL/GenBank/DDBJ databases">
        <title>Genomic Encyclopedia of Type Strains, Phase IV (KMG-V): Genome sequencing to study the core and pangenomes of soil and plant-associated prokaryotes.</title>
        <authorList>
            <person name="Whitman W."/>
        </authorList>
    </citation>
    <scope>NUCLEOTIDE SEQUENCE [LARGE SCALE GENOMIC DNA]</scope>
    <source>
        <strain evidence="3 4">SLV-132</strain>
    </source>
</reference>
<dbReference type="InterPro" id="IPR029058">
    <property type="entry name" value="AB_hydrolase_fold"/>
</dbReference>
<feature type="chain" id="PRO_5016323016" evidence="2">
    <location>
        <begin position="24"/>
        <end position="680"/>
    </location>
</feature>
<comment type="caution">
    <text evidence="3">The sequence shown here is derived from an EMBL/GenBank/DDBJ whole genome shotgun (WGS) entry which is preliminary data.</text>
</comment>
<keyword evidence="1 3" id="KW-0378">Hydrolase</keyword>
<proteinExistence type="predicted"/>
<evidence type="ECO:0000256" key="2">
    <source>
        <dbReference type="SAM" id="SignalP"/>
    </source>
</evidence>
<dbReference type="Proteomes" id="UP000245754">
    <property type="component" value="Unassembled WGS sequence"/>
</dbReference>
<dbReference type="Pfam" id="PF10605">
    <property type="entry name" value="3HBOH"/>
    <property type="match status" value="1"/>
</dbReference>
<keyword evidence="4" id="KW-1185">Reference proteome</keyword>
<protein>
    <submittedName>
        <fullName evidence="3">Hydroxybutyrate-dimer hydrolase</fullName>
    </submittedName>
</protein>
<dbReference type="GO" id="GO:0047989">
    <property type="term" value="F:hydroxybutyrate-dimer hydrolase activity"/>
    <property type="evidence" value="ECO:0007669"/>
    <property type="project" value="InterPro"/>
</dbReference>
<dbReference type="EMBL" id="QGGT01000006">
    <property type="protein sequence ID" value="PWK32722.1"/>
    <property type="molecule type" value="Genomic_DNA"/>
</dbReference>
<dbReference type="AlphaFoldDB" id="A0A316ELK5"/>
<dbReference type="Gene3D" id="3.40.50.1820">
    <property type="entry name" value="alpha/beta hydrolase"/>
    <property type="match status" value="1"/>
</dbReference>
<evidence type="ECO:0000313" key="4">
    <source>
        <dbReference type="Proteomes" id="UP000245754"/>
    </source>
</evidence>
<feature type="signal peptide" evidence="2">
    <location>
        <begin position="1"/>
        <end position="23"/>
    </location>
</feature>
<evidence type="ECO:0000256" key="1">
    <source>
        <dbReference type="ARBA" id="ARBA00022801"/>
    </source>
</evidence>
<dbReference type="GO" id="GO:0019605">
    <property type="term" value="P:butyrate metabolic process"/>
    <property type="evidence" value="ECO:0007669"/>
    <property type="project" value="InterPro"/>
</dbReference>
<dbReference type="InterPro" id="IPR016582">
    <property type="entry name" value="OHBut_olig_hydro_put"/>
</dbReference>
<keyword evidence="2" id="KW-0732">Signal</keyword>